<gene>
    <name evidence="2" type="ORF">CONCODRAFT_119036</name>
</gene>
<keyword evidence="3" id="KW-1185">Reference proteome</keyword>
<dbReference type="Proteomes" id="UP000070444">
    <property type="component" value="Unassembled WGS sequence"/>
</dbReference>
<feature type="region of interest" description="Disordered" evidence="1">
    <location>
        <begin position="170"/>
        <end position="194"/>
    </location>
</feature>
<feature type="compositionally biased region" description="Polar residues" evidence="1">
    <location>
        <begin position="72"/>
        <end position="88"/>
    </location>
</feature>
<protein>
    <submittedName>
        <fullName evidence="2">Uncharacterized protein</fullName>
    </submittedName>
</protein>
<feature type="compositionally biased region" description="Polar residues" evidence="1">
    <location>
        <begin position="29"/>
        <end position="63"/>
    </location>
</feature>
<feature type="compositionally biased region" description="Polar residues" evidence="1">
    <location>
        <begin position="214"/>
        <end position="239"/>
    </location>
</feature>
<sequence>MSSNNQTISPDLIRDETLSHPPHEEPIQSFLNQFRRNSEHSSTNGSGTVPSKTLPPQSNNLLSLFSMASFAGPNTNQHTSSIPQTQPSLPKAAPGFNADKDASQNLLSLLTKNVISPSFSSQSPNLAPTIDSPKLQHQDGQNGIPRSSIKSPEKLLEESSQALRNLIVGQAPKSENDLNHYYPPTSTSGANGIQDNPFAAFVKGFTKEKKQDSDNSFSASELASVSPQNVPLPATPQSEKSSRAISPKTFFSSALSPGQQEKTTSIPSISNIDTKEKDLGTPLFDNSNLFDILENSAETRYFYCYLY</sequence>
<feature type="region of interest" description="Disordered" evidence="1">
    <location>
        <begin position="117"/>
        <end position="155"/>
    </location>
</feature>
<feature type="compositionally biased region" description="Basic and acidic residues" evidence="1">
    <location>
        <begin position="12"/>
        <end position="26"/>
    </location>
</feature>
<feature type="compositionally biased region" description="Polar residues" evidence="1">
    <location>
        <begin position="184"/>
        <end position="194"/>
    </location>
</feature>
<organism evidence="2 3">
    <name type="scientific">Conidiobolus coronatus (strain ATCC 28846 / CBS 209.66 / NRRL 28638)</name>
    <name type="common">Delacroixia coronata</name>
    <dbReference type="NCBI Taxonomy" id="796925"/>
    <lineage>
        <taxon>Eukaryota</taxon>
        <taxon>Fungi</taxon>
        <taxon>Fungi incertae sedis</taxon>
        <taxon>Zoopagomycota</taxon>
        <taxon>Entomophthoromycotina</taxon>
        <taxon>Entomophthoromycetes</taxon>
        <taxon>Entomophthorales</taxon>
        <taxon>Ancylistaceae</taxon>
        <taxon>Conidiobolus</taxon>
    </lineage>
</organism>
<dbReference type="AlphaFoldDB" id="A0A137NWJ7"/>
<feature type="compositionally biased region" description="Polar residues" evidence="1">
    <location>
        <begin position="117"/>
        <end position="126"/>
    </location>
</feature>
<reference evidence="2 3" key="1">
    <citation type="journal article" date="2015" name="Genome Biol. Evol.">
        <title>Phylogenomic analyses indicate that early fungi evolved digesting cell walls of algal ancestors of land plants.</title>
        <authorList>
            <person name="Chang Y."/>
            <person name="Wang S."/>
            <person name="Sekimoto S."/>
            <person name="Aerts A.L."/>
            <person name="Choi C."/>
            <person name="Clum A."/>
            <person name="LaButti K.M."/>
            <person name="Lindquist E.A."/>
            <person name="Yee Ngan C."/>
            <person name="Ohm R.A."/>
            <person name="Salamov A.A."/>
            <person name="Grigoriev I.V."/>
            <person name="Spatafora J.W."/>
            <person name="Berbee M.L."/>
        </authorList>
    </citation>
    <scope>NUCLEOTIDE SEQUENCE [LARGE SCALE GENOMIC DNA]</scope>
    <source>
        <strain evidence="2 3">NRRL 28638</strain>
    </source>
</reference>
<evidence type="ECO:0000313" key="3">
    <source>
        <dbReference type="Proteomes" id="UP000070444"/>
    </source>
</evidence>
<proteinExistence type="predicted"/>
<feature type="region of interest" description="Disordered" evidence="1">
    <location>
        <begin position="1"/>
        <end position="99"/>
    </location>
</feature>
<feature type="region of interest" description="Disordered" evidence="1">
    <location>
        <begin position="212"/>
        <end position="244"/>
    </location>
</feature>
<evidence type="ECO:0000256" key="1">
    <source>
        <dbReference type="SAM" id="MobiDB-lite"/>
    </source>
</evidence>
<feature type="compositionally biased region" description="Polar residues" evidence="1">
    <location>
        <begin position="138"/>
        <end position="150"/>
    </location>
</feature>
<name>A0A137NWJ7_CONC2</name>
<accession>A0A137NWJ7</accession>
<dbReference type="EMBL" id="KQ964654">
    <property type="protein sequence ID" value="KXN67183.1"/>
    <property type="molecule type" value="Genomic_DNA"/>
</dbReference>
<evidence type="ECO:0000313" key="2">
    <source>
        <dbReference type="EMBL" id="KXN67183.1"/>
    </source>
</evidence>